<comment type="caution">
    <text evidence="1">The sequence shown here is derived from an EMBL/GenBank/DDBJ whole genome shotgun (WGS) entry which is preliminary data.</text>
</comment>
<organism evidence="1">
    <name type="scientific">marine sediment metagenome</name>
    <dbReference type="NCBI Taxonomy" id="412755"/>
    <lineage>
        <taxon>unclassified sequences</taxon>
        <taxon>metagenomes</taxon>
        <taxon>ecological metagenomes</taxon>
    </lineage>
</organism>
<gene>
    <name evidence="1" type="ORF">S01H1_78778</name>
</gene>
<dbReference type="EMBL" id="BARS01053048">
    <property type="protein sequence ID" value="GAG48218.1"/>
    <property type="molecule type" value="Genomic_DNA"/>
</dbReference>
<dbReference type="AlphaFoldDB" id="X0YHY9"/>
<feature type="non-terminal residue" evidence="1">
    <location>
        <position position="91"/>
    </location>
</feature>
<reference evidence="1" key="1">
    <citation type="journal article" date="2014" name="Front. Microbiol.">
        <title>High frequency of phylogenetically diverse reductive dehalogenase-homologous genes in deep subseafloor sedimentary metagenomes.</title>
        <authorList>
            <person name="Kawai M."/>
            <person name="Futagami T."/>
            <person name="Toyoda A."/>
            <person name="Takaki Y."/>
            <person name="Nishi S."/>
            <person name="Hori S."/>
            <person name="Arai W."/>
            <person name="Tsubouchi T."/>
            <person name="Morono Y."/>
            <person name="Uchiyama I."/>
            <person name="Ito T."/>
            <person name="Fujiyama A."/>
            <person name="Inagaki F."/>
            <person name="Takami H."/>
        </authorList>
    </citation>
    <scope>NUCLEOTIDE SEQUENCE</scope>
    <source>
        <strain evidence="1">Expedition CK06-06</strain>
    </source>
</reference>
<proteinExistence type="predicted"/>
<sequence length="91" mass="10717">MTLKDSMFYWYPKVKDLGIPMPRTILLTYEGMKETKEAILYKNEDPPQHWKTYLEGIKAAANDIGYPVFIRADETSNKHDWLNSCYVEKPE</sequence>
<protein>
    <submittedName>
        <fullName evidence="1">Uncharacterized protein</fullName>
    </submittedName>
</protein>
<name>X0YHY9_9ZZZZ</name>
<evidence type="ECO:0000313" key="1">
    <source>
        <dbReference type="EMBL" id="GAG48218.1"/>
    </source>
</evidence>
<accession>X0YHY9</accession>